<accession>A0A5C6SK22</accession>
<evidence type="ECO:0000313" key="1">
    <source>
        <dbReference type="EMBL" id="TXB98929.1"/>
    </source>
</evidence>
<sequence length="138" mass="15710">MRVWWAIYFLGILNNYSSKECDRLPIIREASVGEVLPGDDVSWSESSCPTYSASPATLSFSREQSPTNPGRFSHLIQAVFSLQRVLQLTRKAVSLTDSSFEDELWKFDSYLQQEIHDALSISQLNVQHSYSVLSIYLL</sequence>
<gene>
    <name evidence="1" type="ORF">FocTR4_00013472</name>
</gene>
<protein>
    <recommendedName>
        <fullName evidence="3">Transcription factor domain-containing protein</fullName>
    </recommendedName>
</protein>
<comment type="caution">
    <text evidence="1">The sequence shown here is derived from an EMBL/GenBank/DDBJ whole genome shotgun (WGS) entry which is preliminary data.</text>
</comment>
<name>A0A5C6SK22_FUSOC</name>
<dbReference type="EMBL" id="VMNF01000012">
    <property type="protein sequence ID" value="TXB98929.1"/>
    <property type="molecule type" value="Genomic_DNA"/>
</dbReference>
<dbReference type="Proteomes" id="UP000321331">
    <property type="component" value="Unassembled WGS sequence"/>
</dbReference>
<reference evidence="1 2" key="1">
    <citation type="submission" date="2019-07" db="EMBL/GenBank/DDBJ databases">
        <title>The First High-Quality Draft Genome Sequence of the Causal Agent of the Current Panama Disease Epidemic.</title>
        <authorList>
            <person name="Warmington R.J."/>
            <person name="Kay W."/>
            <person name="Jeffries A."/>
            <person name="Bebber D."/>
            <person name="Moore K."/>
            <person name="Studholme D.J."/>
        </authorList>
    </citation>
    <scope>NUCLEOTIDE SEQUENCE [LARGE SCALE GENOMIC DNA]</scope>
    <source>
        <strain evidence="1 2">TR4</strain>
    </source>
</reference>
<organism evidence="1 2">
    <name type="scientific">Fusarium oxysporum f. sp. cubense</name>
    <dbReference type="NCBI Taxonomy" id="61366"/>
    <lineage>
        <taxon>Eukaryota</taxon>
        <taxon>Fungi</taxon>
        <taxon>Dikarya</taxon>
        <taxon>Ascomycota</taxon>
        <taxon>Pezizomycotina</taxon>
        <taxon>Sordariomycetes</taxon>
        <taxon>Hypocreomycetidae</taxon>
        <taxon>Hypocreales</taxon>
        <taxon>Nectriaceae</taxon>
        <taxon>Fusarium</taxon>
        <taxon>Fusarium oxysporum species complex</taxon>
    </lineage>
</organism>
<evidence type="ECO:0000313" key="2">
    <source>
        <dbReference type="Proteomes" id="UP000321331"/>
    </source>
</evidence>
<dbReference type="AlphaFoldDB" id="A0A5C6SK22"/>
<proteinExistence type="predicted"/>
<evidence type="ECO:0008006" key="3">
    <source>
        <dbReference type="Google" id="ProtNLM"/>
    </source>
</evidence>